<accession>A0A246A720</accession>
<evidence type="ECO:0000256" key="1">
    <source>
        <dbReference type="SAM" id="MobiDB-lite"/>
    </source>
</evidence>
<dbReference type="Proteomes" id="UP000197394">
    <property type="component" value="Unassembled WGS sequence"/>
</dbReference>
<dbReference type="Pfam" id="PF13730">
    <property type="entry name" value="HTH_36"/>
    <property type="match status" value="1"/>
</dbReference>
<name>A0A246A720_ACIBA</name>
<gene>
    <name evidence="2" type="ORF">CBE85_01470</name>
    <name evidence="3" type="ORF">J6E47_05105</name>
</gene>
<feature type="region of interest" description="Disordered" evidence="1">
    <location>
        <begin position="92"/>
        <end position="131"/>
    </location>
</feature>
<evidence type="ECO:0000313" key="2">
    <source>
        <dbReference type="EMBL" id="OWK68432.1"/>
    </source>
</evidence>
<evidence type="ECO:0000313" key="3">
    <source>
        <dbReference type="EMBL" id="QTK44454.1"/>
    </source>
</evidence>
<dbReference type="Gene3D" id="1.10.10.10">
    <property type="entry name" value="Winged helix-like DNA-binding domain superfamily/Winged helix DNA-binding domain"/>
    <property type="match status" value="1"/>
</dbReference>
<evidence type="ECO:0000313" key="4">
    <source>
        <dbReference type="Proteomes" id="UP000197394"/>
    </source>
</evidence>
<dbReference type="EMBL" id="NGKM01000001">
    <property type="protein sequence ID" value="OWK68432.1"/>
    <property type="molecule type" value="Genomic_DNA"/>
</dbReference>
<dbReference type="AlphaFoldDB" id="A0A246A720"/>
<feature type="compositionally biased region" description="Low complexity" evidence="1">
    <location>
        <begin position="96"/>
        <end position="120"/>
    </location>
</feature>
<dbReference type="InterPro" id="IPR036388">
    <property type="entry name" value="WH-like_DNA-bd_sf"/>
</dbReference>
<organism evidence="2 4">
    <name type="scientific">Acinetobacter baumannii</name>
    <dbReference type="NCBI Taxonomy" id="470"/>
    <lineage>
        <taxon>Bacteria</taxon>
        <taxon>Pseudomonadati</taxon>
        <taxon>Pseudomonadota</taxon>
        <taxon>Gammaproteobacteria</taxon>
        <taxon>Moraxellales</taxon>
        <taxon>Moraxellaceae</taxon>
        <taxon>Acinetobacter</taxon>
        <taxon>Acinetobacter calcoaceticus/baumannii complex</taxon>
    </lineage>
</organism>
<dbReference type="Proteomes" id="UP000664966">
    <property type="component" value="Chromosome"/>
</dbReference>
<proteinExistence type="predicted"/>
<dbReference type="RefSeq" id="WP_052474945.1">
    <property type="nucleotide sequence ID" value="NZ_AP014649.1"/>
</dbReference>
<sequence>MSLDATRWAWTAPVESCPQRTILLSLADRAGEDHKAWPSIKRLEVDTKCDRKTIMKVLERLQEINLIRFTEETRGNGVKVYQLVGVRGREDDLTSTKKGTSTKIGTSTKNGTSTSTKIGTATSTKNGTQNLSIESTNESTNIYKGKFNFANALVSQGADQKLISEYMEVRKAKKAVNSETAFKSLISEQQKSGLTLNQVLEHCVVNSWKGFKAEWIKNQSTVHGQQNKPSRWDEIQELIAKEEAGNEQYGF</sequence>
<reference evidence="2 4" key="1">
    <citation type="submission" date="2017-05" db="EMBL/GenBank/DDBJ databases">
        <title>Draft genome sequence of MDR A. baumannii AB360.</title>
        <authorList>
            <person name="Wareham D.W."/>
            <person name="Bean D.C."/>
        </authorList>
    </citation>
    <scope>NUCLEOTIDE SEQUENCE [LARGE SCALE GENOMIC DNA]</scope>
    <source>
        <strain evidence="2 4">AB360</strain>
    </source>
</reference>
<feature type="compositionally biased region" description="Polar residues" evidence="1">
    <location>
        <begin position="121"/>
        <end position="131"/>
    </location>
</feature>
<reference evidence="3" key="2">
    <citation type="submission" date="2021-03" db="EMBL/GenBank/DDBJ databases">
        <title>Complete genome sequencing of Acinetobacter baumannii.</title>
        <authorList>
            <person name="Yadav B."/>
            <person name="Makwana N."/>
            <person name="Kharat A.S."/>
            <person name="Veeraraghavan B."/>
            <person name="Vijayakumar S."/>
            <person name="Priya M."/>
        </authorList>
    </citation>
    <scope>NUCLEOTIDE SEQUENCE</scope>
    <source>
        <strain evidence="3">KSK6</strain>
    </source>
</reference>
<protein>
    <submittedName>
        <fullName evidence="2">Helix-turn-helix domain-containing protein</fullName>
    </submittedName>
</protein>
<dbReference type="EMBL" id="CP072270">
    <property type="protein sequence ID" value="QTK44454.1"/>
    <property type="molecule type" value="Genomic_DNA"/>
</dbReference>